<evidence type="ECO:0000256" key="4">
    <source>
        <dbReference type="ARBA" id="ARBA00023163"/>
    </source>
</evidence>
<evidence type="ECO:0000259" key="6">
    <source>
        <dbReference type="PROSITE" id="PS50931"/>
    </source>
</evidence>
<organism evidence="7 8">
    <name type="scientific">Cellulomonas avistercoris</name>
    <dbReference type="NCBI Taxonomy" id="2762242"/>
    <lineage>
        <taxon>Bacteria</taxon>
        <taxon>Bacillati</taxon>
        <taxon>Actinomycetota</taxon>
        <taxon>Actinomycetes</taxon>
        <taxon>Micrococcales</taxon>
        <taxon>Cellulomonadaceae</taxon>
        <taxon>Cellulomonas</taxon>
    </lineage>
</organism>
<dbReference type="Gene3D" id="3.40.190.10">
    <property type="entry name" value="Periplasmic binding protein-like II"/>
    <property type="match status" value="2"/>
</dbReference>
<comment type="similarity">
    <text evidence="1">Belongs to the LysR transcriptional regulatory family.</text>
</comment>
<evidence type="ECO:0000256" key="1">
    <source>
        <dbReference type="ARBA" id="ARBA00009437"/>
    </source>
</evidence>
<keyword evidence="2" id="KW-0805">Transcription regulation</keyword>
<feature type="region of interest" description="Disordered" evidence="5">
    <location>
        <begin position="295"/>
        <end position="316"/>
    </location>
</feature>
<feature type="compositionally biased region" description="Basic and acidic residues" evidence="5">
    <location>
        <begin position="304"/>
        <end position="316"/>
    </location>
</feature>
<dbReference type="Pfam" id="PF00126">
    <property type="entry name" value="HTH_1"/>
    <property type="match status" value="1"/>
</dbReference>
<dbReference type="InterPro" id="IPR036390">
    <property type="entry name" value="WH_DNA-bd_sf"/>
</dbReference>
<dbReference type="InterPro" id="IPR036388">
    <property type="entry name" value="WH-like_DNA-bd_sf"/>
</dbReference>
<dbReference type="Pfam" id="PF03466">
    <property type="entry name" value="LysR_substrate"/>
    <property type="match status" value="1"/>
</dbReference>
<evidence type="ECO:0000313" key="8">
    <source>
        <dbReference type="Proteomes" id="UP000604241"/>
    </source>
</evidence>
<dbReference type="SUPFAM" id="SSF53850">
    <property type="entry name" value="Periplasmic binding protein-like II"/>
    <property type="match status" value="1"/>
</dbReference>
<keyword evidence="4" id="KW-0804">Transcription</keyword>
<dbReference type="Gene3D" id="1.10.10.10">
    <property type="entry name" value="Winged helix-like DNA-binding domain superfamily/Winged helix DNA-binding domain"/>
    <property type="match status" value="1"/>
</dbReference>
<dbReference type="InterPro" id="IPR000847">
    <property type="entry name" value="LysR_HTH_N"/>
</dbReference>
<evidence type="ECO:0000256" key="2">
    <source>
        <dbReference type="ARBA" id="ARBA00023015"/>
    </source>
</evidence>
<dbReference type="PROSITE" id="PS50931">
    <property type="entry name" value="HTH_LYSR"/>
    <property type="match status" value="1"/>
</dbReference>
<sequence length="316" mass="32899">MELEVRHLRTLTTVASLGSITKAAAVLGVAQPALSAQLSRIDRALGGPTFVRDHRGVRPTPLGALVLDRARTLLPAMDALLQDARRVACDDTATTLRLATAGSALTAPLVHRLSSGGAPPPTLRSTPDPVRAVAELAAGAHDAVLAGMCGDALPPARPGIAWRLVGTDAVRVVVGEDHPTTGDVPLAQLAAEHWVTAAGGSCFAECFLRACARAGFAPPTPSECDRAAGLELVRAGVAVALTEPYGDLPAGLRALTLRGTPLTWSTWLATHDDTPTDVRARLGAAARDARRDELAAARARRARSSPDLDRRVRPAV</sequence>
<dbReference type="PRINTS" id="PR00039">
    <property type="entry name" value="HTHLYSR"/>
</dbReference>
<dbReference type="RefSeq" id="WP_191782814.1">
    <property type="nucleotide sequence ID" value="NZ_JACSQV010000007.1"/>
</dbReference>
<evidence type="ECO:0000256" key="3">
    <source>
        <dbReference type="ARBA" id="ARBA00023125"/>
    </source>
</evidence>
<dbReference type="PANTHER" id="PTHR30346">
    <property type="entry name" value="TRANSCRIPTIONAL DUAL REGULATOR HCAR-RELATED"/>
    <property type="match status" value="1"/>
</dbReference>
<evidence type="ECO:0000313" key="7">
    <source>
        <dbReference type="EMBL" id="MBD7918550.1"/>
    </source>
</evidence>
<feature type="domain" description="HTH lysR-type" evidence="6">
    <location>
        <begin position="1"/>
        <end position="60"/>
    </location>
</feature>
<proteinExistence type="inferred from homology"/>
<dbReference type="SUPFAM" id="SSF46785">
    <property type="entry name" value="Winged helix' DNA-binding domain"/>
    <property type="match status" value="1"/>
</dbReference>
<gene>
    <name evidence="7" type="ORF">H9657_09720</name>
</gene>
<keyword evidence="8" id="KW-1185">Reference proteome</keyword>
<dbReference type="EMBL" id="JACSQV010000007">
    <property type="protein sequence ID" value="MBD7918550.1"/>
    <property type="molecule type" value="Genomic_DNA"/>
</dbReference>
<protein>
    <submittedName>
        <fullName evidence="7">LysR family transcriptional regulator</fullName>
    </submittedName>
</protein>
<dbReference type="Proteomes" id="UP000604241">
    <property type="component" value="Unassembled WGS sequence"/>
</dbReference>
<name>A0ABR8QDU5_9CELL</name>
<evidence type="ECO:0000256" key="5">
    <source>
        <dbReference type="SAM" id="MobiDB-lite"/>
    </source>
</evidence>
<accession>A0ABR8QDU5</accession>
<comment type="caution">
    <text evidence="7">The sequence shown here is derived from an EMBL/GenBank/DDBJ whole genome shotgun (WGS) entry which is preliminary data.</text>
</comment>
<reference evidence="7 8" key="1">
    <citation type="submission" date="2020-08" db="EMBL/GenBank/DDBJ databases">
        <title>A Genomic Blueprint of the Chicken Gut Microbiome.</title>
        <authorList>
            <person name="Gilroy R."/>
            <person name="Ravi A."/>
            <person name="Getino M."/>
            <person name="Pursley I."/>
            <person name="Horton D.L."/>
            <person name="Alikhan N.-F."/>
            <person name="Baker D."/>
            <person name="Gharbi K."/>
            <person name="Hall N."/>
            <person name="Watson M."/>
            <person name="Adriaenssens E.M."/>
            <person name="Foster-Nyarko E."/>
            <person name="Jarju S."/>
            <person name="Secka A."/>
            <person name="Antonio M."/>
            <person name="Oren A."/>
            <person name="Chaudhuri R."/>
            <person name="La Ragione R.M."/>
            <person name="Hildebrand F."/>
            <person name="Pallen M.J."/>
        </authorList>
    </citation>
    <scope>NUCLEOTIDE SEQUENCE [LARGE SCALE GENOMIC DNA]</scope>
    <source>
        <strain evidence="7 8">Sa3CUA2</strain>
    </source>
</reference>
<dbReference type="InterPro" id="IPR005119">
    <property type="entry name" value="LysR_subst-bd"/>
</dbReference>
<keyword evidence="3" id="KW-0238">DNA-binding</keyword>
<dbReference type="PANTHER" id="PTHR30346:SF30">
    <property type="entry name" value="SMALL NEUTRAL PROTEASE REGULATORY PROTEIN"/>
    <property type="match status" value="1"/>
</dbReference>